<dbReference type="Pfam" id="PF18972">
    <property type="entry name" value="Wheel"/>
    <property type="match status" value="1"/>
</dbReference>
<name>A0AAD5RS37_9PEZI</name>
<dbReference type="InterPro" id="IPR011990">
    <property type="entry name" value="TPR-like_helical_dom_sf"/>
</dbReference>
<feature type="region of interest" description="Disordered" evidence="5">
    <location>
        <begin position="136"/>
        <end position="184"/>
    </location>
</feature>
<feature type="region of interest" description="Disordered" evidence="5">
    <location>
        <begin position="1"/>
        <end position="47"/>
    </location>
</feature>
<evidence type="ECO:0000313" key="7">
    <source>
        <dbReference type="EMBL" id="KAJ2901971.1"/>
    </source>
</evidence>
<evidence type="ECO:0000256" key="1">
    <source>
        <dbReference type="ARBA" id="ARBA00022737"/>
    </source>
</evidence>
<dbReference type="SUPFAM" id="SSF48452">
    <property type="entry name" value="TPR-like"/>
    <property type="match status" value="1"/>
</dbReference>
<dbReference type="InterPro" id="IPR019734">
    <property type="entry name" value="TPR_rpt"/>
</dbReference>
<proteinExistence type="inferred from homology"/>
<evidence type="ECO:0000313" key="8">
    <source>
        <dbReference type="Proteomes" id="UP001201980"/>
    </source>
</evidence>
<keyword evidence="1" id="KW-0677">Repeat</keyword>
<evidence type="ECO:0000259" key="6">
    <source>
        <dbReference type="Pfam" id="PF18972"/>
    </source>
</evidence>
<keyword evidence="2 4" id="KW-0802">TPR repeat</keyword>
<dbReference type="GO" id="GO:0030544">
    <property type="term" value="F:Hsp70 protein binding"/>
    <property type="evidence" value="ECO:0007669"/>
    <property type="project" value="TreeGrafter"/>
</dbReference>
<dbReference type="PANTHER" id="PTHR46035">
    <property type="entry name" value="TETRATRICOPEPTIDE REPEAT PROTEIN 4"/>
    <property type="match status" value="1"/>
</dbReference>
<dbReference type="PROSITE" id="PS50005">
    <property type="entry name" value="TPR"/>
    <property type="match status" value="1"/>
</dbReference>
<feature type="repeat" description="TPR" evidence="4">
    <location>
        <begin position="193"/>
        <end position="226"/>
    </location>
</feature>
<dbReference type="Proteomes" id="UP001201980">
    <property type="component" value="Unassembled WGS sequence"/>
</dbReference>
<dbReference type="GO" id="GO:0005829">
    <property type="term" value="C:cytosol"/>
    <property type="evidence" value="ECO:0007669"/>
    <property type="project" value="TreeGrafter"/>
</dbReference>
<feature type="compositionally biased region" description="Basic and acidic residues" evidence="5">
    <location>
        <begin position="136"/>
        <end position="148"/>
    </location>
</feature>
<dbReference type="EMBL" id="JAKWBI020000129">
    <property type="protein sequence ID" value="KAJ2901971.1"/>
    <property type="molecule type" value="Genomic_DNA"/>
</dbReference>
<feature type="compositionally biased region" description="Acidic residues" evidence="5">
    <location>
        <begin position="173"/>
        <end position="183"/>
    </location>
</feature>
<organism evidence="7 8">
    <name type="scientific">Zalerion maritima</name>
    <dbReference type="NCBI Taxonomy" id="339359"/>
    <lineage>
        <taxon>Eukaryota</taxon>
        <taxon>Fungi</taxon>
        <taxon>Dikarya</taxon>
        <taxon>Ascomycota</taxon>
        <taxon>Pezizomycotina</taxon>
        <taxon>Sordariomycetes</taxon>
        <taxon>Lulworthiomycetidae</taxon>
        <taxon>Lulworthiales</taxon>
        <taxon>Lulworthiaceae</taxon>
        <taxon>Zalerion</taxon>
    </lineage>
</organism>
<evidence type="ECO:0000256" key="3">
    <source>
        <dbReference type="ARBA" id="ARBA00023602"/>
    </source>
</evidence>
<dbReference type="Gene3D" id="1.25.40.10">
    <property type="entry name" value="Tetratricopeptide repeat domain"/>
    <property type="match status" value="1"/>
</dbReference>
<protein>
    <submittedName>
        <fullName evidence="7">Tpr repeat-containing protein</fullName>
    </submittedName>
</protein>
<dbReference type="GO" id="GO:0005634">
    <property type="term" value="C:nucleus"/>
    <property type="evidence" value="ECO:0007669"/>
    <property type="project" value="TreeGrafter"/>
</dbReference>
<sequence>MKIEEITSSSPPSQTSPPPEPPRNMDANAFAPQLPPLVSSSREKSMDQLVKEFQSTPLFMTELPIPDDNDGEENTAIEALKALQSEGTPLENAADFKEQGNEHFKARIFSTAKEMYTKGIDILTLEGRKRALREKVRLKETSGGKDSEAPAPTAVPRMQDPAPRASDKAAEKELEEMEEDTEEVTASQKNLLETLLTNRSAVHLELGNYRSATQDCAAALRLNPGNMKAYYRSSRALLSTSRISEADDACARGLALDPDNRALKSLAEEITAKAKEINLKTRAEKERLARSQQKGMLVEAALKARGIKTRTTDQAPEMEDARMKMVPDEHDPTSTLCFPAVFLYPTNLESDFVKEFHEEQCLADHLSYVFPLPWDSKREYTLDSVECYMDSLAGGLIKVGKKLPLLRILGSGKVEVVDGVVRLFAVPKAKAESWVKEYKEKRALEMEDQRLKKRVAKS</sequence>
<accession>A0AAD5RS37</accession>
<comment type="similarity">
    <text evidence="3">Belongs to the TTC4 family.</text>
</comment>
<dbReference type="PANTHER" id="PTHR46035:SF1">
    <property type="entry name" value="TETRATRICOPEPTIDE REPEAT PROTEIN 4"/>
    <property type="match status" value="1"/>
</dbReference>
<dbReference type="AlphaFoldDB" id="A0AAD5RS37"/>
<dbReference type="Pfam" id="PF14559">
    <property type="entry name" value="TPR_19"/>
    <property type="match status" value="1"/>
</dbReference>
<keyword evidence="8" id="KW-1185">Reference proteome</keyword>
<feature type="domain" description="Cns1/TTC4 wheel" evidence="6">
    <location>
        <begin position="328"/>
        <end position="438"/>
    </location>
</feature>
<dbReference type="GO" id="GO:0006457">
    <property type="term" value="P:protein folding"/>
    <property type="evidence" value="ECO:0007669"/>
    <property type="project" value="TreeGrafter"/>
</dbReference>
<dbReference type="GO" id="GO:0051879">
    <property type="term" value="F:Hsp90 protein binding"/>
    <property type="evidence" value="ECO:0007669"/>
    <property type="project" value="InterPro"/>
</dbReference>
<evidence type="ECO:0000256" key="4">
    <source>
        <dbReference type="PROSITE-ProRule" id="PRU00339"/>
    </source>
</evidence>
<dbReference type="SMART" id="SM00028">
    <property type="entry name" value="TPR"/>
    <property type="match status" value="3"/>
</dbReference>
<gene>
    <name evidence="7" type="ORF">MKZ38_001161</name>
</gene>
<comment type="caution">
    <text evidence="7">The sequence shown here is derived from an EMBL/GenBank/DDBJ whole genome shotgun (WGS) entry which is preliminary data.</text>
</comment>
<reference evidence="7" key="1">
    <citation type="submission" date="2022-07" db="EMBL/GenBank/DDBJ databases">
        <title>Draft genome sequence of Zalerion maritima ATCC 34329, a (micro)plastics degrading marine fungus.</title>
        <authorList>
            <person name="Paco A."/>
            <person name="Goncalves M.F.M."/>
            <person name="Rocha-Santos T.A.P."/>
            <person name="Alves A."/>
        </authorList>
    </citation>
    <scope>NUCLEOTIDE SEQUENCE</scope>
    <source>
        <strain evidence="7">ATCC 34329</strain>
    </source>
</reference>
<evidence type="ECO:0000256" key="2">
    <source>
        <dbReference type="ARBA" id="ARBA00022803"/>
    </source>
</evidence>
<evidence type="ECO:0000256" key="5">
    <source>
        <dbReference type="SAM" id="MobiDB-lite"/>
    </source>
</evidence>
<dbReference type="InterPro" id="IPR044059">
    <property type="entry name" value="Csn1/TTC4_wheel"/>
</dbReference>
<dbReference type="CDD" id="cd21381">
    <property type="entry name" value="CTWD_TTC4"/>
    <property type="match status" value="1"/>
</dbReference>